<dbReference type="GO" id="GO:0005524">
    <property type="term" value="F:ATP binding"/>
    <property type="evidence" value="ECO:0007669"/>
    <property type="project" value="UniProtKB-UniRule"/>
</dbReference>
<dbReference type="EC" id="6.1.1.2" evidence="8"/>
<dbReference type="AlphaFoldDB" id="A0A075HIV0"/>
<dbReference type="InterPro" id="IPR002305">
    <property type="entry name" value="aa-tRNA-synth_Ic"/>
</dbReference>
<name>A0A075HIV0_9EURY</name>
<keyword evidence="3 8" id="KW-0436">Ligase</keyword>
<dbReference type="PANTHER" id="PTHR10055">
    <property type="entry name" value="TRYPTOPHANYL-TRNA SYNTHETASE"/>
    <property type="match status" value="1"/>
</dbReference>
<evidence type="ECO:0000256" key="9">
    <source>
        <dbReference type="RuleBase" id="RU363036"/>
    </source>
</evidence>
<dbReference type="Gene3D" id="1.10.240.10">
    <property type="entry name" value="Tyrosyl-Transfer RNA Synthetase"/>
    <property type="match status" value="1"/>
</dbReference>
<dbReference type="NCBIfam" id="NF008926">
    <property type="entry name" value="PRK12285.1-3"/>
    <property type="match status" value="1"/>
</dbReference>
<dbReference type="EMBL" id="KF900985">
    <property type="protein sequence ID" value="AIF13813.1"/>
    <property type="molecule type" value="Genomic_DNA"/>
</dbReference>
<dbReference type="GO" id="GO:0006436">
    <property type="term" value="P:tryptophanyl-tRNA aminoacylation"/>
    <property type="evidence" value="ECO:0007669"/>
    <property type="project" value="UniProtKB-UniRule"/>
</dbReference>
<feature type="short sequence motif" description="'HIGH' region" evidence="8">
    <location>
        <begin position="86"/>
        <end position="94"/>
    </location>
</feature>
<feature type="short sequence motif" description="'KMSKS' region" evidence="8">
    <location>
        <begin position="356"/>
        <end position="360"/>
    </location>
</feature>
<sequence length="473" mass="52023">MPVPQSPAPEDGMADEVTIDPWSAAQSTDYSRIIEQFGLSRVDLSTIPDPHMHHRRGIIFAHRDLELVLDAHRLGEPFGVLTGLMPSGKMHLGHKMVIDQVKWFQEQGADVSIAVADLEAHATRGRTLAECRRVALDEYVANYAALGLDVERTSIYFQSGRPIVQRLGFTLGRRTNLSEFEAIYGFGGETNLAHVQAPLVQVGDIIHPQLDEYGGLRPIVVPVGVDQDPHLRLTRGLARKTNWFNVNSRKEGGLVIGLSVQDDNRAALGVGADGSVDMTVRDAVFDRLTGTMTELGFSDWDANPAHGTLEVPGATASDRNGIRMSLLRLERENGGLGLLQPSSTYHQFAIGMTGDKMSSSEPDTTIFLTDDVESMQRKVNASFSGGQPTLEEHRRLGGNPDIDVAFQYMRYFFEPDDAALAEVEAGYRSGEILTGQMKQMCIDRAAVWLTELAEQRDETAHLVDDFLAPDAKK</sequence>
<dbReference type="InterPro" id="IPR020653">
    <property type="entry name" value="Tryptophan-tRNA-ligase_arc"/>
</dbReference>
<proteinExistence type="inferred from homology"/>
<evidence type="ECO:0000256" key="6">
    <source>
        <dbReference type="ARBA" id="ARBA00022917"/>
    </source>
</evidence>
<organism evidence="10">
    <name type="scientific">uncultured marine group II/III euryarchaeote KM3_64_C08</name>
    <dbReference type="NCBI Taxonomy" id="1456479"/>
    <lineage>
        <taxon>Archaea</taxon>
        <taxon>Methanobacteriati</taxon>
        <taxon>Methanobacteriota</taxon>
        <taxon>environmental samples</taxon>
    </lineage>
</organism>
<accession>A0A075HIV0</accession>
<comment type="similarity">
    <text evidence="1 8 9">Belongs to the class-I aminoacyl-tRNA synthetase family.</text>
</comment>
<dbReference type="HAMAP" id="MF_00140_A">
    <property type="entry name" value="Trp_tRNA_synth_A"/>
    <property type="match status" value="1"/>
</dbReference>
<dbReference type="InterPro" id="IPR014729">
    <property type="entry name" value="Rossmann-like_a/b/a_fold"/>
</dbReference>
<evidence type="ECO:0000256" key="5">
    <source>
        <dbReference type="ARBA" id="ARBA00022840"/>
    </source>
</evidence>
<dbReference type="Gene3D" id="3.40.50.620">
    <property type="entry name" value="HUPs"/>
    <property type="match status" value="1"/>
</dbReference>
<evidence type="ECO:0000256" key="4">
    <source>
        <dbReference type="ARBA" id="ARBA00022741"/>
    </source>
</evidence>
<protein>
    <recommendedName>
        <fullName evidence="8">Tryptophan--tRNA ligase</fullName>
        <ecNumber evidence="8">6.1.1.2</ecNumber>
    </recommendedName>
    <alternativeName>
        <fullName evidence="8">Tryptophanyl-tRNA synthetase</fullName>
        <shortName evidence="8">TrpRS</shortName>
    </alternativeName>
</protein>
<gene>
    <name evidence="10" type="primary">WARS</name>
    <name evidence="8 10" type="synonym">trpS</name>
</gene>
<dbReference type="InterPro" id="IPR002306">
    <property type="entry name" value="Trp-tRNA-ligase"/>
</dbReference>
<keyword evidence="5 8" id="KW-0067">ATP-binding</keyword>
<dbReference type="PRINTS" id="PR01039">
    <property type="entry name" value="TRNASYNTHTRP"/>
</dbReference>
<dbReference type="PANTHER" id="PTHR10055:SF5">
    <property type="entry name" value="TRYPTOPHAN--TRNA LIGASE"/>
    <property type="match status" value="1"/>
</dbReference>
<keyword evidence="6 8" id="KW-0648">Protein biosynthesis</keyword>
<comment type="subcellular location">
    <subcellularLocation>
        <location evidence="8">Cytoplasm</location>
    </subcellularLocation>
</comment>
<comment type="catalytic activity">
    <reaction evidence="8">
        <text>tRNA(Trp) + L-tryptophan + ATP = L-tryptophyl-tRNA(Trp) + AMP + diphosphate + H(+)</text>
        <dbReference type="Rhea" id="RHEA:24080"/>
        <dbReference type="Rhea" id="RHEA-COMP:9671"/>
        <dbReference type="Rhea" id="RHEA-COMP:9705"/>
        <dbReference type="ChEBI" id="CHEBI:15378"/>
        <dbReference type="ChEBI" id="CHEBI:30616"/>
        <dbReference type="ChEBI" id="CHEBI:33019"/>
        <dbReference type="ChEBI" id="CHEBI:57912"/>
        <dbReference type="ChEBI" id="CHEBI:78442"/>
        <dbReference type="ChEBI" id="CHEBI:78535"/>
        <dbReference type="ChEBI" id="CHEBI:456215"/>
        <dbReference type="EC" id="6.1.1.2"/>
    </reaction>
</comment>
<evidence type="ECO:0000313" key="10">
    <source>
        <dbReference type="EMBL" id="AIF13813.1"/>
    </source>
</evidence>
<keyword evidence="2 8" id="KW-0963">Cytoplasm</keyword>
<dbReference type="GO" id="GO:0005737">
    <property type="term" value="C:cytoplasm"/>
    <property type="evidence" value="ECO:0007669"/>
    <property type="project" value="UniProtKB-SubCell"/>
</dbReference>
<dbReference type="Pfam" id="PF00579">
    <property type="entry name" value="tRNA-synt_1b"/>
    <property type="match status" value="2"/>
</dbReference>
<dbReference type="GO" id="GO:0004830">
    <property type="term" value="F:tryptophan-tRNA ligase activity"/>
    <property type="evidence" value="ECO:0007669"/>
    <property type="project" value="UniProtKB-UniRule"/>
</dbReference>
<evidence type="ECO:0000256" key="8">
    <source>
        <dbReference type="HAMAP-Rule" id="MF_00140"/>
    </source>
</evidence>
<dbReference type="FunFam" id="3.40.50.620:FF:000207">
    <property type="entry name" value="Tryptophan--tRNA ligase"/>
    <property type="match status" value="1"/>
</dbReference>
<comment type="function">
    <text evidence="8">Catalyzes the attachment of tryptophan to tRNA(Trp).</text>
</comment>
<reference evidence="10" key="1">
    <citation type="journal article" date="2014" name="Genome Biol. Evol.">
        <title>Pangenome evidence for extensive interdomain horizontal transfer affecting lineage core and shell genes in uncultured planktonic thaumarchaeota and euryarchaeota.</title>
        <authorList>
            <person name="Deschamps P."/>
            <person name="Zivanovic Y."/>
            <person name="Moreira D."/>
            <person name="Rodriguez-Valera F."/>
            <person name="Lopez-Garcia P."/>
        </authorList>
    </citation>
    <scope>NUCLEOTIDE SEQUENCE</scope>
</reference>
<evidence type="ECO:0000256" key="7">
    <source>
        <dbReference type="ARBA" id="ARBA00023146"/>
    </source>
</evidence>
<keyword evidence="7 8" id="KW-0030">Aminoacyl-tRNA synthetase</keyword>
<evidence type="ECO:0000256" key="3">
    <source>
        <dbReference type="ARBA" id="ARBA00022598"/>
    </source>
</evidence>
<evidence type="ECO:0000256" key="1">
    <source>
        <dbReference type="ARBA" id="ARBA00005594"/>
    </source>
</evidence>
<dbReference type="SUPFAM" id="SSF52374">
    <property type="entry name" value="Nucleotidylyl transferase"/>
    <property type="match status" value="1"/>
</dbReference>
<evidence type="ECO:0000256" key="2">
    <source>
        <dbReference type="ARBA" id="ARBA00022490"/>
    </source>
</evidence>
<keyword evidence="4 8" id="KW-0547">Nucleotide-binding</keyword>